<feature type="transmembrane region" description="Helical" evidence="1">
    <location>
        <begin position="12"/>
        <end position="29"/>
    </location>
</feature>
<dbReference type="RefSeq" id="WP_176400148.1">
    <property type="nucleotide sequence ID" value="NZ_AVCY01000026.1"/>
</dbReference>
<dbReference type="EMBL" id="JPVO01000030">
    <property type="protein sequence ID" value="KGR78622.1"/>
    <property type="molecule type" value="Genomic_DNA"/>
</dbReference>
<keyword evidence="1" id="KW-0812">Transmembrane</keyword>
<protein>
    <submittedName>
        <fullName evidence="3">Membrane protein</fullName>
    </submittedName>
</protein>
<feature type="transmembrane region" description="Helical" evidence="1">
    <location>
        <begin position="74"/>
        <end position="94"/>
    </location>
</feature>
<reference evidence="3 4" key="1">
    <citation type="submission" date="2014-02" db="EMBL/GenBank/DDBJ databases">
        <title>Draft genome sequence of Lysinibacillus sinduriensis JCM 15800.</title>
        <authorList>
            <person name="Zhang F."/>
            <person name="Wang G."/>
            <person name="Zhang L."/>
        </authorList>
    </citation>
    <scope>NUCLEOTIDE SEQUENCE [LARGE SCALE GENOMIC DNA]</scope>
    <source>
        <strain evidence="3 4">JCM 15800</strain>
    </source>
</reference>
<dbReference type="AlphaFoldDB" id="A0A0A3IUW3"/>
<gene>
    <name evidence="3" type="ORF">CD33_01145</name>
</gene>
<dbReference type="Proteomes" id="UP000030408">
    <property type="component" value="Unassembled WGS sequence"/>
</dbReference>
<keyword evidence="1" id="KW-1133">Transmembrane helix</keyword>
<dbReference type="eggNOG" id="COG1585">
    <property type="taxonomic scope" value="Bacteria"/>
</dbReference>
<name>A0A0A3IUW3_9BACL</name>
<organism evidence="3 4">
    <name type="scientific">Ureibacillus sinduriensis BLB-1 = JCM 15800</name>
    <dbReference type="NCBI Taxonomy" id="1384057"/>
    <lineage>
        <taxon>Bacteria</taxon>
        <taxon>Bacillati</taxon>
        <taxon>Bacillota</taxon>
        <taxon>Bacilli</taxon>
        <taxon>Bacillales</taxon>
        <taxon>Caryophanaceae</taxon>
        <taxon>Ureibacillus</taxon>
    </lineage>
</organism>
<keyword evidence="1" id="KW-0472">Membrane</keyword>
<evidence type="ECO:0000313" key="3">
    <source>
        <dbReference type="EMBL" id="KGR78622.1"/>
    </source>
</evidence>
<proteinExistence type="predicted"/>
<dbReference type="InterPro" id="IPR058653">
    <property type="entry name" value="NfeD2_TM"/>
</dbReference>
<feature type="domain" description="Membrane protein NfeD2 N-terminal transmembrane" evidence="2">
    <location>
        <begin position="3"/>
        <end position="100"/>
    </location>
</feature>
<keyword evidence="4" id="KW-1185">Reference proteome</keyword>
<evidence type="ECO:0000259" key="2">
    <source>
        <dbReference type="Pfam" id="PF25842"/>
    </source>
</evidence>
<sequence length="179" mass="19790">MLLFGAEIHTVYLFTLIIVGCITIVYLFFSELFDGVFEGIPFVDPAVILSFITITSAGGFLLEKFTNLSSTFNFIIACIISVIITSLIYFFILVPLKSAEVSMAYTEESLGGQVGKVIVPIPVDGYGEIVIETVNGIISKRATGFENEPIEYDEQVLIIEAKEGTVYVKKYESALQFRL</sequence>
<dbReference type="Gene3D" id="2.40.50.140">
    <property type="entry name" value="Nucleic acid-binding proteins"/>
    <property type="match status" value="1"/>
</dbReference>
<accession>A0A0A3IUW3</accession>
<evidence type="ECO:0000313" key="4">
    <source>
        <dbReference type="Proteomes" id="UP000030408"/>
    </source>
</evidence>
<dbReference type="STRING" id="1384057.CD33_01145"/>
<evidence type="ECO:0000256" key="1">
    <source>
        <dbReference type="SAM" id="Phobius"/>
    </source>
</evidence>
<dbReference type="InterPro" id="IPR012340">
    <property type="entry name" value="NA-bd_OB-fold"/>
</dbReference>
<dbReference type="Pfam" id="PF25842">
    <property type="entry name" value="NfeD_TM"/>
    <property type="match status" value="1"/>
</dbReference>
<feature type="transmembrane region" description="Helical" evidence="1">
    <location>
        <begin position="41"/>
        <end position="62"/>
    </location>
</feature>
<comment type="caution">
    <text evidence="3">The sequence shown here is derived from an EMBL/GenBank/DDBJ whole genome shotgun (WGS) entry which is preliminary data.</text>
</comment>